<dbReference type="GO" id="GO:0003735">
    <property type="term" value="F:structural constituent of ribosome"/>
    <property type="evidence" value="ECO:0007669"/>
    <property type="project" value="TreeGrafter"/>
</dbReference>
<organism evidence="1 2">
    <name type="scientific">Conidiobolus coronatus (strain ATCC 28846 / CBS 209.66 / NRRL 28638)</name>
    <name type="common">Delacroixia coronata</name>
    <dbReference type="NCBI Taxonomy" id="796925"/>
    <lineage>
        <taxon>Eukaryota</taxon>
        <taxon>Fungi</taxon>
        <taxon>Fungi incertae sedis</taxon>
        <taxon>Zoopagomycota</taxon>
        <taxon>Entomophthoromycotina</taxon>
        <taxon>Entomophthoromycetes</taxon>
        <taxon>Entomophthorales</taxon>
        <taxon>Ancylistaceae</taxon>
        <taxon>Conidiobolus</taxon>
    </lineage>
</organism>
<dbReference type="PANTHER" id="PTHR28271">
    <property type="entry name" value="54S RIBOSOMAL PROTEIN L31, MITOCHONDRIAL"/>
    <property type="match status" value="1"/>
</dbReference>
<keyword evidence="2" id="KW-1185">Reference proteome</keyword>
<accession>A0A137NZ29</accession>
<dbReference type="STRING" id="796925.A0A137NZ29"/>
<dbReference type="AlphaFoldDB" id="A0A137NZ29"/>
<name>A0A137NZ29_CONC2</name>
<keyword evidence="1" id="KW-0689">Ribosomal protein</keyword>
<dbReference type="GO" id="GO:0005762">
    <property type="term" value="C:mitochondrial large ribosomal subunit"/>
    <property type="evidence" value="ECO:0007669"/>
    <property type="project" value="TreeGrafter"/>
</dbReference>
<evidence type="ECO:0000313" key="1">
    <source>
        <dbReference type="EMBL" id="KXN68090.1"/>
    </source>
</evidence>
<dbReference type="EMBL" id="KQ964596">
    <property type="protein sequence ID" value="KXN68090.1"/>
    <property type="molecule type" value="Genomic_DNA"/>
</dbReference>
<proteinExistence type="predicted"/>
<gene>
    <name evidence="1" type="ORF">CONCODRAFT_86655</name>
</gene>
<dbReference type="OMA" id="HLVPKWT"/>
<dbReference type="OrthoDB" id="2332379at2759"/>
<sequence length="106" mass="12182">MLGPFRASLTALGGLVWKNPWKMSSCRKANLRKRLRDVDEVVKTLSDSGYTCKRLEEFKKLPTEAELSPREKYTVFSKSTKGHRLVIHKVPKFTKLPHPRKSPIGF</sequence>
<protein>
    <submittedName>
        <fullName evidence="1">Putative MRPL31-mitochondrial ribosomal protein, large subunit</fullName>
    </submittedName>
</protein>
<reference evidence="1 2" key="1">
    <citation type="journal article" date="2015" name="Genome Biol. Evol.">
        <title>Phylogenomic analyses indicate that early fungi evolved digesting cell walls of algal ancestors of land plants.</title>
        <authorList>
            <person name="Chang Y."/>
            <person name="Wang S."/>
            <person name="Sekimoto S."/>
            <person name="Aerts A.L."/>
            <person name="Choi C."/>
            <person name="Clum A."/>
            <person name="LaButti K.M."/>
            <person name="Lindquist E.A."/>
            <person name="Yee Ngan C."/>
            <person name="Ohm R.A."/>
            <person name="Salamov A.A."/>
            <person name="Grigoriev I.V."/>
            <person name="Spatafora J.W."/>
            <person name="Berbee M.L."/>
        </authorList>
    </citation>
    <scope>NUCLEOTIDE SEQUENCE [LARGE SCALE GENOMIC DNA]</scope>
    <source>
        <strain evidence="1 2">NRRL 28638</strain>
    </source>
</reference>
<evidence type="ECO:0000313" key="2">
    <source>
        <dbReference type="Proteomes" id="UP000070444"/>
    </source>
</evidence>
<dbReference type="Proteomes" id="UP000070444">
    <property type="component" value="Unassembled WGS sequence"/>
</dbReference>
<dbReference type="PANTHER" id="PTHR28271:SF1">
    <property type="entry name" value="LARGE RIBOSOMAL SUBUNIT PROTEIN ML60"/>
    <property type="match status" value="1"/>
</dbReference>
<dbReference type="Pfam" id="PF09784">
    <property type="entry name" value="L31"/>
    <property type="match status" value="1"/>
</dbReference>
<keyword evidence="1" id="KW-0687">Ribonucleoprotein</keyword>
<dbReference type="InterPro" id="IPR016340">
    <property type="entry name" value="Ribosomal_mL60"/>
</dbReference>